<reference evidence="1" key="1">
    <citation type="submission" date="2022-06" db="EMBL/GenBank/DDBJ databases">
        <title>Isolation and Genomics of Futiania mangrovii gen. nov., sp. nov., a Rare and Metabolically-versatile member in the Class Alphaproteobacteria.</title>
        <authorList>
            <person name="Liu L."/>
            <person name="Huang W.-C."/>
            <person name="Pan J."/>
            <person name="Li J."/>
            <person name="Huang Y."/>
            <person name="Du H."/>
            <person name="Liu Y."/>
            <person name="Li M."/>
        </authorList>
    </citation>
    <scope>NUCLEOTIDE SEQUENCE</scope>
    <source>
        <strain evidence="1">FT118</strain>
    </source>
</reference>
<name>A0A9J6PFD1_9PROT</name>
<dbReference type="RefSeq" id="WP_269333391.1">
    <property type="nucleotide sequence ID" value="NZ_JAMZFT010000003.1"/>
</dbReference>
<protein>
    <submittedName>
        <fullName evidence="1">DUF1499 domain-containing protein</fullName>
    </submittedName>
</protein>
<keyword evidence="2" id="KW-1185">Reference proteome</keyword>
<dbReference type="Proteomes" id="UP001055804">
    <property type="component" value="Unassembled WGS sequence"/>
</dbReference>
<dbReference type="PROSITE" id="PS51318">
    <property type="entry name" value="TAT"/>
    <property type="match status" value="1"/>
</dbReference>
<organism evidence="1 2">
    <name type="scientific">Futiania mangrovi</name>
    <dbReference type="NCBI Taxonomy" id="2959716"/>
    <lineage>
        <taxon>Bacteria</taxon>
        <taxon>Pseudomonadati</taxon>
        <taxon>Pseudomonadota</taxon>
        <taxon>Alphaproteobacteria</taxon>
        <taxon>Futianiales</taxon>
        <taxon>Futianiaceae</taxon>
        <taxon>Futiania</taxon>
    </lineage>
</organism>
<evidence type="ECO:0000313" key="2">
    <source>
        <dbReference type="Proteomes" id="UP001055804"/>
    </source>
</evidence>
<dbReference type="AlphaFoldDB" id="A0A9J6PFD1"/>
<comment type="caution">
    <text evidence="1">The sequence shown here is derived from an EMBL/GenBank/DDBJ whole genome shotgun (WGS) entry which is preliminary data.</text>
</comment>
<dbReference type="InterPro" id="IPR006311">
    <property type="entry name" value="TAT_signal"/>
</dbReference>
<dbReference type="Pfam" id="PF07386">
    <property type="entry name" value="DUF1499"/>
    <property type="match status" value="1"/>
</dbReference>
<dbReference type="InterPro" id="IPR010865">
    <property type="entry name" value="DUF1499"/>
</dbReference>
<proteinExistence type="predicted"/>
<sequence>MQRRRFLRAGGLALAAMLLAAGIVAVTPGARAWIWAALFGPPDLGAVDFRTLERPGTPNAWLVCPKDHCPAAQADAAAPVFAVAAPVLFAAVREAARAEPLTREVAADEAAGTLRFVTRTPLMHYPDTVSVEVLDLGPERSTLALYSRSQIGRSDFGTNARRAGRWLARLKQALPVAEE</sequence>
<gene>
    <name evidence="1" type="ORF">NJQ99_13465</name>
</gene>
<dbReference type="EMBL" id="JAMZFT010000003">
    <property type="protein sequence ID" value="MCP1337425.1"/>
    <property type="molecule type" value="Genomic_DNA"/>
</dbReference>
<accession>A0A9J6PFD1</accession>
<evidence type="ECO:0000313" key="1">
    <source>
        <dbReference type="EMBL" id="MCP1337425.1"/>
    </source>
</evidence>